<name>A0A151JY71_9HYME</name>
<sequence>MAIALNGDYYITDILSYITIHLTSSTFAEIAENMFLQNGMQSLFHDVKVDIARCPYLTTAPYNLSGVENWNHRTCNIQDVITISCHDFFIIGSTKPYMPYYMYVLSI</sequence>
<dbReference type="AlphaFoldDB" id="A0A151JY71"/>
<dbReference type="EMBL" id="KQ981497">
    <property type="protein sequence ID" value="KYN40931.1"/>
    <property type="molecule type" value="Genomic_DNA"/>
</dbReference>
<accession>A0A151JY71</accession>
<dbReference type="Proteomes" id="UP000078541">
    <property type="component" value="Unassembled WGS sequence"/>
</dbReference>
<keyword evidence="2" id="KW-1185">Reference proteome</keyword>
<reference evidence="1 2" key="1">
    <citation type="submission" date="2016-03" db="EMBL/GenBank/DDBJ databases">
        <title>Trachymyrmex septentrionalis WGS genome.</title>
        <authorList>
            <person name="Nygaard S."/>
            <person name="Hu H."/>
            <person name="Boomsma J."/>
            <person name="Zhang G."/>
        </authorList>
    </citation>
    <scope>NUCLEOTIDE SEQUENCE [LARGE SCALE GENOMIC DNA]</scope>
    <source>
        <strain evidence="1">Tsep2-gDNA-1</strain>
        <tissue evidence="1">Whole body</tissue>
    </source>
</reference>
<gene>
    <name evidence="1" type="ORF">ALC56_04664</name>
</gene>
<evidence type="ECO:0000313" key="2">
    <source>
        <dbReference type="Proteomes" id="UP000078541"/>
    </source>
</evidence>
<evidence type="ECO:0000313" key="1">
    <source>
        <dbReference type="EMBL" id="KYN40931.1"/>
    </source>
</evidence>
<organism evidence="1 2">
    <name type="scientific">Trachymyrmex septentrionalis</name>
    <dbReference type="NCBI Taxonomy" id="34720"/>
    <lineage>
        <taxon>Eukaryota</taxon>
        <taxon>Metazoa</taxon>
        <taxon>Ecdysozoa</taxon>
        <taxon>Arthropoda</taxon>
        <taxon>Hexapoda</taxon>
        <taxon>Insecta</taxon>
        <taxon>Pterygota</taxon>
        <taxon>Neoptera</taxon>
        <taxon>Endopterygota</taxon>
        <taxon>Hymenoptera</taxon>
        <taxon>Apocrita</taxon>
        <taxon>Aculeata</taxon>
        <taxon>Formicoidea</taxon>
        <taxon>Formicidae</taxon>
        <taxon>Myrmicinae</taxon>
        <taxon>Trachymyrmex</taxon>
    </lineage>
</organism>
<proteinExistence type="predicted"/>
<protein>
    <submittedName>
        <fullName evidence="1">Uncharacterized protein</fullName>
    </submittedName>
</protein>